<keyword evidence="1" id="KW-0472">Membrane</keyword>
<feature type="transmembrane region" description="Helical" evidence="1">
    <location>
        <begin position="14"/>
        <end position="34"/>
    </location>
</feature>
<accession>G0UMD9</accession>
<keyword evidence="1" id="KW-0812">Transmembrane</keyword>
<evidence type="ECO:0000256" key="1">
    <source>
        <dbReference type="SAM" id="Phobius"/>
    </source>
</evidence>
<proteinExistence type="predicted"/>
<sequence>MEARVPYHGKQRRVLPWALELLAVVGNGTVRTFYGKMQRTLIMPARSLSPGSPPQHFFLVCTLCYILLPAMSLLNLSEVATSPGQVTKHHRSCCCILMNDLDTAETSYVVAVLE</sequence>
<gene>
    <name evidence="2" type="ORF">TCIL3000_5_320</name>
</gene>
<evidence type="ECO:0000313" key="2">
    <source>
        <dbReference type="EMBL" id="CCC90345.1"/>
    </source>
</evidence>
<reference evidence="2" key="1">
    <citation type="journal article" date="2012" name="Proc. Natl. Acad. Sci. U.S.A.">
        <title>Antigenic diversity is generated by distinct evolutionary mechanisms in African trypanosome species.</title>
        <authorList>
            <person name="Jackson A.P."/>
            <person name="Berry A."/>
            <person name="Aslett M."/>
            <person name="Allison H.C."/>
            <person name="Burton P."/>
            <person name="Vavrova-Anderson J."/>
            <person name="Brown R."/>
            <person name="Browne H."/>
            <person name="Corton N."/>
            <person name="Hauser H."/>
            <person name="Gamble J."/>
            <person name="Gilderthorp R."/>
            <person name="Marcello L."/>
            <person name="McQuillan J."/>
            <person name="Otto T.D."/>
            <person name="Quail M.A."/>
            <person name="Sanders M.J."/>
            <person name="van Tonder A."/>
            <person name="Ginger M.L."/>
            <person name="Field M.C."/>
            <person name="Barry J.D."/>
            <person name="Hertz-Fowler C."/>
            <person name="Berriman M."/>
        </authorList>
    </citation>
    <scope>NUCLEOTIDE SEQUENCE</scope>
    <source>
        <strain evidence="2">IL3000</strain>
    </source>
</reference>
<keyword evidence="1" id="KW-1133">Transmembrane helix</keyword>
<name>G0UMD9_TRYCI</name>
<dbReference type="AlphaFoldDB" id="G0UMD9"/>
<protein>
    <submittedName>
        <fullName evidence="2">Uncharacterized protein</fullName>
    </submittedName>
</protein>
<dbReference type="EMBL" id="HE575318">
    <property type="protein sequence ID" value="CCC90345.1"/>
    <property type="molecule type" value="Genomic_DNA"/>
</dbReference>
<organism evidence="2">
    <name type="scientific">Trypanosoma congolense (strain IL3000)</name>
    <dbReference type="NCBI Taxonomy" id="1068625"/>
    <lineage>
        <taxon>Eukaryota</taxon>
        <taxon>Discoba</taxon>
        <taxon>Euglenozoa</taxon>
        <taxon>Kinetoplastea</taxon>
        <taxon>Metakinetoplastina</taxon>
        <taxon>Trypanosomatida</taxon>
        <taxon>Trypanosomatidae</taxon>
        <taxon>Trypanosoma</taxon>
        <taxon>Nannomonas</taxon>
    </lineage>
</organism>
<feature type="transmembrane region" description="Helical" evidence="1">
    <location>
        <begin position="55"/>
        <end position="74"/>
    </location>
</feature>